<dbReference type="Proteomes" id="UP001056120">
    <property type="component" value="Linkage Group LG28"/>
</dbReference>
<organism evidence="1 2">
    <name type="scientific">Smallanthus sonchifolius</name>
    <dbReference type="NCBI Taxonomy" id="185202"/>
    <lineage>
        <taxon>Eukaryota</taxon>
        <taxon>Viridiplantae</taxon>
        <taxon>Streptophyta</taxon>
        <taxon>Embryophyta</taxon>
        <taxon>Tracheophyta</taxon>
        <taxon>Spermatophyta</taxon>
        <taxon>Magnoliopsida</taxon>
        <taxon>eudicotyledons</taxon>
        <taxon>Gunneridae</taxon>
        <taxon>Pentapetalae</taxon>
        <taxon>asterids</taxon>
        <taxon>campanulids</taxon>
        <taxon>Asterales</taxon>
        <taxon>Asteraceae</taxon>
        <taxon>Asteroideae</taxon>
        <taxon>Heliantheae alliance</taxon>
        <taxon>Millerieae</taxon>
        <taxon>Smallanthus</taxon>
    </lineage>
</organism>
<accession>A0ACB8YE40</accession>
<evidence type="ECO:0000313" key="2">
    <source>
        <dbReference type="Proteomes" id="UP001056120"/>
    </source>
</evidence>
<name>A0ACB8YE40_9ASTR</name>
<gene>
    <name evidence="1" type="ORF">L1987_84481</name>
</gene>
<reference evidence="2" key="1">
    <citation type="journal article" date="2022" name="Mol. Ecol. Resour.">
        <title>The genomes of chicory, endive, great burdock and yacon provide insights into Asteraceae palaeo-polyploidization history and plant inulin production.</title>
        <authorList>
            <person name="Fan W."/>
            <person name="Wang S."/>
            <person name="Wang H."/>
            <person name="Wang A."/>
            <person name="Jiang F."/>
            <person name="Liu H."/>
            <person name="Zhao H."/>
            <person name="Xu D."/>
            <person name="Zhang Y."/>
        </authorList>
    </citation>
    <scope>NUCLEOTIDE SEQUENCE [LARGE SCALE GENOMIC DNA]</scope>
    <source>
        <strain evidence="2">cv. Yunnan</strain>
    </source>
</reference>
<sequence length="158" mass="18015">MLTDPWSLEDASPPLKQTLLFTNKQLIFDDIDKRAEQFMPNFYSHLKDKSTPPKKTSQFINTQLSSDKYDFIKLLGNSGPSSFVDGRPSSFVDRCPSSFVDRQPSPFVGELSPTNVPMLSLSNLPSLTGKSYSKEQHFMLQPLFTMKRLDHAKLMEYN</sequence>
<comment type="caution">
    <text evidence="1">The sequence shown here is derived from an EMBL/GenBank/DDBJ whole genome shotgun (WGS) entry which is preliminary data.</text>
</comment>
<proteinExistence type="predicted"/>
<dbReference type="EMBL" id="CM042045">
    <property type="protein sequence ID" value="KAI3683964.1"/>
    <property type="molecule type" value="Genomic_DNA"/>
</dbReference>
<reference evidence="1 2" key="2">
    <citation type="journal article" date="2022" name="Mol. Ecol. Resour.">
        <title>The genomes of chicory, endive, great burdock and yacon provide insights into Asteraceae paleo-polyploidization history and plant inulin production.</title>
        <authorList>
            <person name="Fan W."/>
            <person name="Wang S."/>
            <person name="Wang H."/>
            <person name="Wang A."/>
            <person name="Jiang F."/>
            <person name="Liu H."/>
            <person name="Zhao H."/>
            <person name="Xu D."/>
            <person name="Zhang Y."/>
        </authorList>
    </citation>
    <scope>NUCLEOTIDE SEQUENCE [LARGE SCALE GENOMIC DNA]</scope>
    <source>
        <strain evidence="2">cv. Yunnan</strain>
        <tissue evidence="1">Leaves</tissue>
    </source>
</reference>
<evidence type="ECO:0000313" key="1">
    <source>
        <dbReference type="EMBL" id="KAI3683964.1"/>
    </source>
</evidence>
<protein>
    <submittedName>
        <fullName evidence="1">Uncharacterized protein</fullName>
    </submittedName>
</protein>
<keyword evidence="2" id="KW-1185">Reference proteome</keyword>